<evidence type="ECO:0000313" key="3">
    <source>
        <dbReference type="Proteomes" id="UP000033769"/>
    </source>
</evidence>
<proteinExistence type="predicted"/>
<reference evidence="2 3" key="1">
    <citation type="submission" date="2015-02" db="EMBL/GenBank/DDBJ databases">
        <title>Genome Sequencing of Rickettsiales.</title>
        <authorList>
            <person name="Daugherty S.C."/>
            <person name="Su Q."/>
            <person name="Abolude K."/>
            <person name="Beier-Sexton M."/>
            <person name="Carlyon J.A."/>
            <person name="Carter R."/>
            <person name="Day N.P."/>
            <person name="Dumler S.J."/>
            <person name="Dyachenko V."/>
            <person name="Godinez A."/>
            <person name="Kurtti T.J."/>
            <person name="Lichay M."/>
            <person name="Mullins K.E."/>
            <person name="Ott S."/>
            <person name="Pappas-Brown V."/>
            <person name="Paris D.H."/>
            <person name="Patel P."/>
            <person name="Richards A.L."/>
            <person name="Sadzewicz L."/>
            <person name="Sears K."/>
            <person name="Seidman D."/>
            <person name="Sengamalay N."/>
            <person name="Stenos J."/>
            <person name="Tallon L.J."/>
            <person name="Vincent G."/>
            <person name="Fraser C.M."/>
            <person name="Munderloh U."/>
            <person name="Dunning-Hotopp J.C."/>
        </authorList>
    </citation>
    <scope>NUCLEOTIDE SEQUENCE [LARGE SCALE GENOMIC DNA]</scope>
    <source>
        <strain evidence="2 3">Gilliam</strain>
    </source>
</reference>
<dbReference type="PATRIC" id="fig|1359184.3.peg.1519"/>
<feature type="region of interest" description="Disordered" evidence="1">
    <location>
        <begin position="1"/>
        <end position="26"/>
    </location>
</feature>
<dbReference type="AlphaFoldDB" id="A0A0F3M8B9"/>
<protein>
    <submittedName>
        <fullName evidence="2">Uncharacterized protein</fullName>
    </submittedName>
</protein>
<dbReference type="EMBL" id="LANO01000033">
    <property type="protein sequence ID" value="KJV51980.1"/>
    <property type="molecule type" value="Genomic_DNA"/>
</dbReference>
<evidence type="ECO:0000313" key="2">
    <source>
        <dbReference type="EMBL" id="KJV51980.1"/>
    </source>
</evidence>
<name>A0A0F3M8B9_ORITS</name>
<accession>A0A0F3M8B9</accession>
<comment type="caution">
    <text evidence="2">The sequence shown here is derived from an EMBL/GenBank/DDBJ whole genome shotgun (WGS) entry which is preliminary data.</text>
</comment>
<dbReference type="Proteomes" id="UP000033769">
    <property type="component" value="Unassembled WGS sequence"/>
</dbReference>
<evidence type="ECO:0000256" key="1">
    <source>
        <dbReference type="SAM" id="MobiDB-lite"/>
    </source>
</evidence>
<gene>
    <name evidence="2" type="ORF">OTSGILL_1856</name>
</gene>
<organism evidence="2 3">
    <name type="scientific">Orientia tsutsugamushi str. Gilliam</name>
    <dbReference type="NCBI Taxonomy" id="1359184"/>
    <lineage>
        <taxon>Bacteria</taxon>
        <taxon>Pseudomonadati</taxon>
        <taxon>Pseudomonadota</taxon>
        <taxon>Alphaproteobacteria</taxon>
        <taxon>Rickettsiales</taxon>
        <taxon>Rickettsiaceae</taxon>
        <taxon>Rickettsieae</taxon>
        <taxon>Orientia</taxon>
    </lineage>
</organism>
<sequence>MNFYELSDFSNKKPSNKDYEQNSELATPAITKDSEVEKNKCCPKRKRLADYYPLTPEDAVILQRMSSRSFNIYFINQLLLKLSNKYPNRHFANKIAVLNYMAKALANELLTTDQANSGNFRFNDVGRFKEQYLANIESGTDRSMKAQLKRKIAGVFEADMAYQILTSCDFGQRLKTNITSSCLRILHCQIILNSRYYRRYELCMATILSSYKLYHLMNQNKLPIAQLSIKKQQFYSNK</sequence>